<protein>
    <submittedName>
        <fullName evidence="1">Uncharacterized protein</fullName>
    </submittedName>
</protein>
<evidence type="ECO:0000313" key="2">
    <source>
        <dbReference type="Proteomes" id="UP000598146"/>
    </source>
</evidence>
<reference evidence="1" key="1">
    <citation type="submission" date="2020-11" db="EMBL/GenBank/DDBJ databases">
        <title>Isolation and identification of active actinomycetes.</title>
        <authorList>
            <person name="Sun X."/>
        </authorList>
    </citation>
    <scope>NUCLEOTIDE SEQUENCE</scope>
    <source>
        <strain evidence="1">NEAU-A11</strain>
    </source>
</reference>
<proteinExistence type="predicted"/>
<organism evidence="1 2">
    <name type="scientific">Actinoplanes aureus</name>
    <dbReference type="NCBI Taxonomy" id="2792083"/>
    <lineage>
        <taxon>Bacteria</taxon>
        <taxon>Bacillati</taxon>
        <taxon>Actinomycetota</taxon>
        <taxon>Actinomycetes</taxon>
        <taxon>Micromonosporales</taxon>
        <taxon>Micromonosporaceae</taxon>
        <taxon>Actinoplanes</taxon>
    </lineage>
</organism>
<comment type="caution">
    <text evidence="1">The sequence shown here is derived from an EMBL/GenBank/DDBJ whole genome shotgun (WGS) entry which is preliminary data.</text>
</comment>
<dbReference type="EMBL" id="JADQTO010000035">
    <property type="protein sequence ID" value="MBG0568220.1"/>
    <property type="molecule type" value="Genomic_DNA"/>
</dbReference>
<dbReference type="RefSeq" id="WP_196419989.1">
    <property type="nucleotide sequence ID" value="NZ_JADQTO010000035.1"/>
</dbReference>
<evidence type="ECO:0000313" key="1">
    <source>
        <dbReference type="EMBL" id="MBG0568220.1"/>
    </source>
</evidence>
<sequence>MPRYWFRLDDVAPLTAHAIGCEQHTTTRAEALAGANNGPALIFSSICEGATLRSNGNPAWYGNAGRQHVAYATAWRHALTGRTSHVHLSDYVHAFLPLTGQVMHLIRTARRAGDSWISIHIDARDQHLISPYAIRTATQRDSIVPETCQWRPAVVTCPEIGNVDYPAQIPDGYTTDAGHSLPRFDRATIARIAADLDRLRAIDAMPGAYPILRLRGDDLTVLQEQTYDGNWTWRQVDRLRVDHNGFPLGAYQWAWETVAQPASLLAVVRRALTAARRRLPHHAASRSGQP</sequence>
<accession>A0A931CE46</accession>
<dbReference type="Proteomes" id="UP000598146">
    <property type="component" value="Unassembled WGS sequence"/>
</dbReference>
<dbReference type="AlphaFoldDB" id="A0A931CE46"/>
<gene>
    <name evidence="1" type="ORF">I4J89_43025</name>
</gene>
<name>A0A931CE46_9ACTN</name>
<keyword evidence="2" id="KW-1185">Reference proteome</keyword>